<feature type="chain" id="PRO_5024797939" description="Cell surface protein" evidence="1">
    <location>
        <begin position="37"/>
        <end position="709"/>
    </location>
</feature>
<organism evidence="2 3">
    <name type="scientific">Bifidobacterium jacchi</name>
    <dbReference type="NCBI Taxonomy" id="2490545"/>
    <lineage>
        <taxon>Bacteria</taxon>
        <taxon>Bacillati</taxon>
        <taxon>Actinomycetota</taxon>
        <taxon>Actinomycetes</taxon>
        <taxon>Bifidobacteriales</taxon>
        <taxon>Bifidobacteriaceae</taxon>
        <taxon>Bifidobacterium</taxon>
    </lineage>
</organism>
<dbReference type="RefSeq" id="WP_151917474.1">
    <property type="nucleotide sequence ID" value="NZ_RQSP01000047.1"/>
</dbReference>
<accession>A0A5N5RDN6</accession>
<proteinExistence type="predicted"/>
<dbReference type="OrthoDB" id="3240718at2"/>
<protein>
    <recommendedName>
        <fullName evidence="4">Cell surface protein</fullName>
    </recommendedName>
</protein>
<evidence type="ECO:0000256" key="1">
    <source>
        <dbReference type="SAM" id="SignalP"/>
    </source>
</evidence>
<evidence type="ECO:0000313" key="2">
    <source>
        <dbReference type="EMBL" id="KAB5605385.1"/>
    </source>
</evidence>
<dbReference type="EMBL" id="RQSP01000047">
    <property type="protein sequence ID" value="KAB5605385.1"/>
    <property type="molecule type" value="Genomic_DNA"/>
</dbReference>
<evidence type="ECO:0008006" key="4">
    <source>
        <dbReference type="Google" id="ProtNLM"/>
    </source>
</evidence>
<feature type="signal peptide" evidence="1">
    <location>
        <begin position="1"/>
        <end position="36"/>
    </location>
</feature>
<keyword evidence="1" id="KW-0732">Signal</keyword>
<gene>
    <name evidence="2" type="ORF">EHS19_09295</name>
</gene>
<dbReference type="AlphaFoldDB" id="A0A5N5RDN6"/>
<sequence>MQIANIRKGWRPLAALAAAVAMLGAVTISQPQTAQAAGNTCTATPYGKDGENSSIWEGGDKYDKSPFYRCISDPNVSTINVSGLTVIGRTNTAADFVDVEVNRDLTLNGVSGNNKMGILRFFRFNVTSGHTLTLTGDLTIDDVLASGSNNTAWIPVTLQANAHLVTRDNVKLISDNGRSEQIDSNSLGYAVRVRGNNATVELGGNGQYNAQANDAQTGSMYPTVYGPDGAVIVDPGVDGAKVTITNGQVLQENGRRAAVQNAGPNSVTTIGGNANVESVSQNGGTFVMNGGYLDRSLFYSYKDIAAGGFAAHNKNSLTLAGGAKGYITKGQIWDYNASQHQEDAPTAKSVNLSADSSLYLQAANSGDIRIDASQPWIGQLKGDANADNVQSSPSMGANINDVANFDDKAQVVVNYDLSGKSDLAKLVASEASKAKTTQNNKVQNSYLLNTYAGYHGHYLAYGRYVLNNADEQSTLIDGTGLAQVYGVPADIDYEWYSKAEVTGKKQQKTSPDASNPDQSFLAEGYAGRKFAGWYKSYDDWKADKDVDNIDVNDDANYTTVESFNTTADGTPGQNRFAWAHFADAKNQNVAVQVSTSKTAVRFLTAIDTTKYKNVEFTVSYDSKVGDGETGELFPLSTQHVYTTVSGKSPKDLNVFGDFADGGNGYFATAIIRNFPNGWIGSGKLTLTITPSWTTLDGTTVTGTPVTKTL</sequence>
<evidence type="ECO:0000313" key="3">
    <source>
        <dbReference type="Proteomes" id="UP000326336"/>
    </source>
</evidence>
<reference evidence="2 3" key="1">
    <citation type="journal article" date="2019" name="Int. J. Syst. Evol. Microbiol.">
        <title>Bifidobacterium jacchi sp. nov., isolated from the faeces of a baby common marmoset (Callithrix jacchus).</title>
        <authorList>
            <person name="Modesto M."/>
            <person name="Watanabe K."/>
            <person name="Arita M."/>
            <person name="Satti M."/>
            <person name="Oki K."/>
            <person name="Sciavilla P."/>
            <person name="Patavino C."/>
            <person name="Camma C."/>
            <person name="Michelini S."/>
            <person name="Sgorbati B."/>
            <person name="Mattarelli P."/>
        </authorList>
    </citation>
    <scope>NUCLEOTIDE SEQUENCE [LARGE SCALE GENOMIC DNA]</scope>
    <source>
        <strain evidence="2 3">MRM 9.3</strain>
    </source>
</reference>
<name>A0A5N5RDN6_9BIFI</name>
<comment type="caution">
    <text evidence="2">The sequence shown here is derived from an EMBL/GenBank/DDBJ whole genome shotgun (WGS) entry which is preliminary data.</text>
</comment>
<keyword evidence="3" id="KW-1185">Reference proteome</keyword>
<dbReference type="Proteomes" id="UP000326336">
    <property type="component" value="Unassembled WGS sequence"/>
</dbReference>